<keyword evidence="2" id="KW-0812">Transmembrane</keyword>
<dbReference type="EMBL" id="OX395143">
    <property type="protein sequence ID" value="CAI5797601.1"/>
    <property type="molecule type" value="Genomic_DNA"/>
</dbReference>
<feature type="chain" id="PRO_5041305932" description="ZP domain-containing protein" evidence="3">
    <location>
        <begin position="17"/>
        <end position="387"/>
    </location>
</feature>
<keyword evidence="6" id="KW-1185">Reference proteome</keyword>
<organism evidence="5 6">
    <name type="scientific">Podarcis lilfordi</name>
    <name type="common">Lilford's wall lizard</name>
    <dbReference type="NCBI Taxonomy" id="74358"/>
    <lineage>
        <taxon>Eukaryota</taxon>
        <taxon>Metazoa</taxon>
        <taxon>Chordata</taxon>
        <taxon>Craniata</taxon>
        <taxon>Vertebrata</taxon>
        <taxon>Euteleostomi</taxon>
        <taxon>Lepidosauria</taxon>
        <taxon>Squamata</taxon>
        <taxon>Bifurcata</taxon>
        <taxon>Unidentata</taxon>
        <taxon>Episquamata</taxon>
        <taxon>Laterata</taxon>
        <taxon>Lacertibaenia</taxon>
        <taxon>Lacertidae</taxon>
        <taxon>Podarcis</taxon>
    </lineage>
</organism>
<dbReference type="PANTHER" id="PTHR11576">
    <property type="entry name" value="ZONA PELLUCIDA SPERM-BINDING PROTEIN 3"/>
    <property type="match status" value="1"/>
</dbReference>
<dbReference type="GO" id="GO:0007339">
    <property type="term" value="P:binding of sperm to zona pellucida"/>
    <property type="evidence" value="ECO:0007669"/>
    <property type="project" value="TreeGrafter"/>
</dbReference>
<feature type="domain" description="ZP" evidence="4">
    <location>
        <begin position="1"/>
        <end position="234"/>
    </location>
</feature>
<reference evidence="5" key="1">
    <citation type="submission" date="2022-12" db="EMBL/GenBank/DDBJ databases">
        <authorList>
            <person name="Alioto T."/>
            <person name="Alioto T."/>
            <person name="Gomez Garrido J."/>
        </authorList>
    </citation>
    <scope>NUCLEOTIDE SEQUENCE</scope>
</reference>
<proteinExistence type="predicted"/>
<dbReference type="InterPro" id="IPR001507">
    <property type="entry name" value="ZP_dom"/>
</dbReference>
<dbReference type="InterPro" id="IPR042235">
    <property type="entry name" value="ZP-C_dom"/>
</dbReference>
<protein>
    <recommendedName>
        <fullName evidence="4">ZP domain-containing protein</fullName>
    </recommendedName>
</protein>
<dbReference type="InterPro" id="IPR055355">
    <property type="entry name" value="ZP-C"/>
</dbReference>
<evidence type="ECO:0000256" key="1">
    <source>
        <dbReference type="ARBA" id="ARBA00023157"/>
    </source>
</evidence>
<evidence type="ECO:0000313" key="5">
    <source>
        <dbReference type="EMBL" id="CAI5797601.1"/>
    </source>
</evidence>
<name>A0AA35LJS5_9SAUR</name>
<feature type="signal peptide" evidence="3">
    <location>
        <begin position="1"/>
        <end position="16"/>
    </location>
</feature>
<evidence type="ECO:0000256" key="3">
    <source>
        <dbReference type="SAM" id="SignalP"/>
    </source>
</evidence>
<evidence type="ECO:0000259" key="4">
    <source>
        <dbReference type="PROSITE" id="PS51034"/>
    </source>
</evidence>
<dbReference type="GO" id="GO:2000344">
    <property type="term" value="P:positive regulation of acrosome reaction"/>
    <property type="evidence" value="ECO:0007669"/>
    <property type="project" value="TreeGrafter"/>
</dbReference>
<dbReference type="Gene3D" id="2.60.40.4100">
    <property type="entry name" value="Zona pellucida, ZP-C domain"/>
    <property type="match status" value="1"/>
</dbReference>
<dbReference type="GO" id="GO:0032190">
    <property type="term" value="F:acrosin binding"/>
    <property type="evidence" value="ECO:0007669"/>
    <property type="project" value="TreeGrafter"/>
</dbReference>
<dbReference type="GO" id="GO:0031012">
    <property type="term" value="C:extracellular matrix"/>
    <property type="evidence" value="ECO:0007669"/>
    <property type="project" value="TreeGrafter"/>
</dbReference>
<sequence>MMTGFWWAAVFIEVLAIPVLAQGEGLASPATVGSNTPQVTTAELGFFNRVFHAAKGLVWSSDADITEPTATTLPTLPRSTAASAEPRVQLLQAAQASDAKINISLRVLNGNLSVAAEPGEYVEGALIHLEARVQASPGLSPKLFVDECYGTDARHHGHFRRVYIFADKHGCLYGDGPKVRWLRREDSAMLFTIPAFLLTGDSEEIYIHCLLSAWSKETPSSFGKKACYFDSISSSWKNIDEPSKNYVCKCCNSYCPLEPPTPGSEKAFWGEGKLHRKVVGPLRVHKEDVPWFEGRCHTMKTFLLVSISFGGSCVLAALFSGATIALGLAVLRYSRTSKGHKPLKNRKEQQFQTELQLVLGDLTVDEEVEKESNIDYCKIKSDTPEKA</sequence>
<evidence type="ECO:0000313" key="6">
    <source>
        <dbReference type="Proteomes" id="UP001178461"/>
    </source>
</evidence>
<dbReference type="FunFam" id="2.60.40.4100:FF:000002">
    <property type="entry name" value="Zona pellucida sperm-binding protein 3"/>
    <property type="match status" value="1"/>
</dbReference>
<evidence type="ECO:0000256" key="2">
    <source>
        <dbReference type="SAM" id="Phobius"/>
    </source>
</evidence>
<keyword evidence="3" id="KW-0732">Signal</keyword>
<keyword evidence="1" id="KW-1015">Disulfide bond</keyword>
<feature type="transmembrane region" description="Helical" evidence="2">
    <location>
        <begin position="302"/>
        <end position="331"/>
    </location>
</feature>
<dbReference type="PANTHER" id="PTHR11576:SF14">
    <property type="entry name" value="ZP DOMAIN-CONTAINING PROTEIN"/>
    <property type="match status" value="1"/>
</dbReference>
<dbReference type="Proteomes" id="UP001178461">
    <property type="component" value="Chromosome 16"/>
</dbReference>
<keyword evidence="2" id="KW-0472">Membrane</keyword>
<dbReference type="Pfam" id="PF00100">
    <property type="entry name" value="Zona_pellucida"/>
    <property type="match status" value="1"/>
</dbReference>
<gene>
    <name evidence="5" type="ORF">PODLI_1B016350</name>
</gene>
<dbReference type="GO" id="GO:0035803">
    <property type="term" value="P:egg coat formation"/>
    <property type="evidence" value="ECO:0007669"/>
    <property type="project" value="TreeGrafter"/>
</dbReference>
<keyword evidence="2" id="KW-1133">Transmembrane helix</keyword>
<accession>A0AA35LJS5</accession>
<dbReference type="AlphaFoldDB" id="A0AA35LJS5"/>
<dbReference type="PROSITE" id="PS51034">
    <property type="entry name" value="ZP_2"/>
    <property type="match status" value="1"/>
</dbReference>